<evidence type="ECO:0000259" key="1">
    <source>
        <dbReference type="Pfam" id="PF12684"/>
    </source>
</evidence>
<dbReference type="AlphaFoldDB" id="A0A191WF22"/>
<dbReference type="Gene3D" id="3.90.320.10">
    <property type="match status" value="1"/>
</dbReference>
<proteinExistence type="predicted"/>
<protein>
    <recommendedName>
        <fullName evidence="1">Putative exodeoxyribonuclease 8 PDDEXK-like domain-containing protein</fullName>
    </recommendedName>
</protein>
<dbReference type="Pfam" id="PF12684">
    <property type="entry name" value="DUF3799"/>
    <property type="match status" value="1"/>
</dbReference>
<reference evidence="3" key="2">
    <citation type="submission" date="2016-01" db="EMBL/GenBank/DDBJ databases">
        <title>Complete genome sequence of Agromyces aureus AR33T and comparison with related organisms.</title>
        <authorList>
            <person name="Corretto E."/>
            <person name="Antonielli L."/>
            <person name="Sessitsch A."/>
            <person name="Brader G."/>
        </authorList>
    </citation>
    <scope>NUCLEOTIDE SEQUENCE [LARGE SCALE GENOMIC DNA]</scope>
    <source>
        <strain evidence="3">AR33</strain>
    </source>
</reference>
<gene>
    <name evidence="2" type="ORF">ATC03_08745</name>
</gene>
<accession>A0A191WF22</accession>
<name>A0A191WF22_9MICO</name>
<dbReference type="RefSeq" id="WP_067875711.1">
    <property type="nucleotide sequence ID" value="NZ_CP013979.1"/>
</dbReference>
<organism evidence="2 3">
    <name type="scientific">Agromyces aureus</name>
    <dbReference type="NCBI Taxonomy" id="453304"/>
    <lineage>
        <taxon>Bacteria</taxon>
        <taxon>Bacillati</taxon>
        <taxon>Actinomycetota</taxon>
        <taxon>Actinomycetes</taxon>
        <taxon>Micrococcales</taxon>
        <taxon>Microbacteriaceae</taxon>
        <taxon>Agromyces</taxon>
    </lineage>
</organism>
<dbReference type="Proteomes" id="UP000078437">
    <property type="component" value="Chromosome"/>
</dbReference>
<evidence type="ECO:0000313" key="3">
    <source>
        <dbReference type="Proteomes" id="UP000078437"/>
    </source>
</evidence>
<dbReference type="KEGG" id="agy:ATC03_08745"/>
<reference evidence="2 3" key="1">
    <citation type="journal article" date="2016" name="Int. J. Syst. Evol. Microbiol.">
        <title>Agromyces aureus sp. nov., isolated from the rhizosphere of Salix caprea L. grown in a heavy-metal-contaminated soil.</title>
        <authorList>
            <person name="Corretto E."/>
            <person name="Antonielli L."/>
            <person name="Sessitsch A."/>
            <person name="Compant S."/>
            <person name="Gorfer M."/>
            <person name="Kuffner M."/>
            <person name="Brader G."/>
        </authorList>
    </citation>
    <scope>NUCLEOTIDE SEQUENCE [LARGE SCALE GENOMIC DNA]</scope>
    <source>
        <strain evidence="2 3">AR33</strain>
    </source>
</reference>
<keyword evidence="3" id="KW-1185">Reference proteome</keyword>
<dbReference type="EMBL" id="CP013979">
    <property type="protein sequence ID" value="ANJ26788.1"/>
    <property type="molecule type" value="Genomic_DNA"/>
</dbReference>
<dbReference type="InterPro" id="IPR011604">
    <property type="entry name" value="PDDEXK-like_dom_sf"/>
</dbReference>
<feature type="domain" description="Putative exodeoxyribonuclease 8 PDDEXK-like" evidence="1">
    <location>
        <begin position="39"/>
        <end position="250"/>
    </location>
</feature>
<dbReference type="InterPro" id="IPR024432">
    <property type="entry name" value="Put_RecE_PDDEXK-like_dom"/>
</dbReference>
<dbReference type="OrthoDB" id="3292504at2"/>
<sequence length="268" mass="29989">MSDLQGIVHDLPDEAYFAHDSLSSTGARRLLDSPARYRWEQEHPQPPRQAFDEGHAIHTLVLGTGSNIVELDFDNFRTKVAQEERDAVYAAGGVPMLVKDMAPIRATAEAVLAHPTARRLFEQDGHAETSLFATVDGVPCRARFDFYAPVGVDLKTTAGRADRHGFSQSAAKYGYDVQDAWYRDVREVVTGERGEFIFVVVEKDAPNLIGVHQLDRDFVDLGRAKARRARETFLRCTETNTWPGYPEPIQLVVPPVWLINDAIDKELA</sequence>
<evidence type="ECO:0000313" key="2">
    <source>
        <dbReference type="EMBL" id="ANJ26788.1"/>
    </source>
</evidence>
<dbReference type="STRING" id="453304.ATC03_08745"/>